<dbReference type="HAMAP" id="MF_00454">
    <property type="entry name" value="FluC"/>
    <property type="match status" value="1"/>
</dbReference>
<dbReference type="GO" id="GO:0062054">
    <property type="term" value="F:fluoride channel activity"/>
    <property type="evidence" value="ECO:0007669"/>
    <property type="project" value="UniProtKB-UniRule"/>
</dbReference>
<comment type="activity regulation">
    <text evidence="12">Na(+) is not transported, but it plays an essential structural role and its presence is essential for fluoride channel function.</text>
</comment>
<evidence type="ECO:0000256" key="8">
    <source>
        <dbReference type="ARBA" id="ARBA00023136"/>
    </source>
</evidence>
<organism evidence="13 14">
    <name type="scientific">Cysteiniphilum litorale</name>
    <dbReference type="NCBI Taxonomy" id="2056700"/>
    <lineage>
        <taxon>Bacteria</taxon>
        <taxon>Pseudomonadati</taxon>
        <taxon>Pseudomonadota</taxon>
        <taxon>Gammaproteobacteria</taxon>
        <taxon>Thiotrichales</taxon>
        <taxon>Fastidiosibacteraceae</taxon>
        <taxon>Cysteiniphilum</taxon>
    </lineage>
</organism>
<evidence type="ECO:0000256" key="3">
    <source>
        <dbReference type="ARBA" id="ARBA00022519"/>
    </source>
</evidence>
<keyword evidence="9 12" id="KW-0407">Ion channel</keyword>
<dbReference type="NCBIfam" id="TIGR00494">
    <property type="entry name" value="crcB"/>
    <property type="match status" value="1"/>
</dbReference>
<dbReference type="PANTHER" id="PTHR28259">
    <property type="entry name" value="FLUORIDE EXPORT PROTEIN 1-RELATED"/>
    <property type="match status" value="1"/>
</dbReference>
<dbReference type="AlphaFoldDB" id="A0A8J2Z2D2"/>
<keyword evidence="8 12" id="KW-0472">Membrane</keyword>
<keyword evidence="6 12" id="KW-0915">Sodium</keyword>
<name>A0A8J2Z2D2_9GAMM</name>
<evidence type="ECO:0000256" key="2">
    <source>
        <dbReference type="ARBA" id="ARBA00022475"/>
    </source>
</evidence>
<evidence type="ECO:0000313" key="13">
    <source>
        <dbReference type="EMBL" id="GGF89436.1"/>
    </source>
</evidence>
<dbReference type="GO" id="GO:0046872">
    <property type="term" value="F:metal ion binding"/>
    <property type="evidence" value="ECO:0007669"/>
    <property type="project" value="UniProtKB-KW"/>
</dbReference>
<dbReference type="Pfam" id="PF02537">
    <property type="entry name" value="CRCB"/>
    <property type="match status" value="1"/>
</dbReference>
<dbReference type="Proteomes" id="UP000636949">
    <property type="component" value="Unassembled WGS sequence"/>
</dbReference>
<dbReference type="GO" id="GO:0140114">
    <property type="term" value="P:cellular detoxification of fluoride"/>
    <property type="evidence" value="ECO:0007669"/>
    <property type="project" value="UniProtKB-UniRule"/>
</dbReference>
<comment type="caution">
    <text evidence="13">The sequence shown here is derived from an EMBL/GenBank/DDBJ whole genome shotgun (WGS) entry which is preliminary data.</text>
</comment>
<keyword evidence="4 12" id="KW-0812">Transmembrane</keyword>
<evidence type="ECO:0000313" key="14">
    <source>
        <dbReference type="Proteomes" id="UP000636949"/>
    </source>
</evidence>
<evidence type="ECO:0000256" key="5">
    <source>
        <dbReference type="ARBA" id="ARBA00022989"/>
    </source>
</evidence>
<reference evidence="13" key="2">
    <citation type="submission" date="2020-09" db="EMBL/GenBank/DDBJ databases">
        <authorList>
            <person name="Sun Q."/>
            <person name="Zhou Y."/>
        </authorList>
    </citation>
    <scope>NUCLEOTIDE SEQUENCE</scope>
    <source>
        <strain evidence="13">CGMCC 1.15758</strain>
    </source>
</reference>
<feature type="transmembrane region" description="Helical" evidence="12">
    <location>
        <begin position="34"/>
        <end position="55"/>
    </location>
</feature>
<dbReference type="RefSeq" id="WP_117001442.1">
    <property type="nucleotide sequence ID" value="NZ_BMJS01000002.1"/>
</dbReference>
<evidence type="ECO:0000256" key="1">
    <source>
        <dbReference type="ARBA" id="ARBA00004651"/>
    </source>
</evidence>
<dbReference type="PANTHER" id="PTHR28259:SF1">
    <property type="entry name" value="FLUORIDE EXPORT PROTEIN 1-RELATED"/>
    <property type="match status" value="1"/>
</dbReference>
<keyword evidence="5 12" id="KW-1133">Transmembrane helix</keyword>
<feature type="binding site" evidence="12">
    <location>
        <position position="82"/>
    </location>
    <ligand>
        <name>Na(+)</name>
        <dbReference type="ChEBI" id="CHEBI:29101"/>
        <note>structural</note>
    </ligand>
</feature>
<keyword evidence="14" id="KW-1185">Reference proteome</keyword>
<dbReference type="OrthoDB" id="9806299at2"/>
<dbReference type="InterPro" id="IPR003691">
    <property type="entry name" value="FluC"/>
</dbReference>
<feature type="transmembrane region" description="Helical" evidence="12">
    <location>
        <begin position="67"/>
        <end position="84"/>
    </location>
</feature>
<comment type="similarity">
    <text evidence="10 12">Belongs to the fluoride channel Fluc/FEX (TC 1.A.43) family.</text>
</comment>
<accession>A0A8J2Z2D2</accession>
<gene>
    <name evidence="12 13" type="primary">crcB</name>
    <name evidence="12" type="synonym">fluC</name>
    <name evidence="13" type="ORF">GCM10010995_03430</name>
</gene>
<evidence type="ECO:0000256" key="6">
    <source>
        <dbReference type="ARBA" id="ARBA00023053"/>
    </source>
</evidence>
<comment type="subcellular location">
    <subcellularLocation>
        <location evidence="1 12">Cell membrane</location>
        <topology evidence="1 12">Multi-pass membrane protein</topology>
    </subcellularLocation>
</comment>
<comment type="catalytic activity">
    <reaction evidence="11">
        <text>fluoride(in) = fluoride(out)</text>
        <dbReference type="Rhea" id="RHEA:76159"/>
        <dbReference type="ChEBI" id="CHEBI:17051"/>
    </reaction>
    <physiologicalReaction direction="left-to-right" evidence="11">
        <dbReference type="Rhea" id="RHEA:76160"/>
    </physiologicalReaction>
</comment>
<keyword evidence="12" id="KW-0479">Metal-binding</keyword>
<evidence type="ECO:0000256" key="12">
    <source>
        <dbReference type="HAMAP-Rule" id="MF_00454"/>
    </source>
</evidence>
<evidence type="ECO:0000256" key="7">
    <source>
        <dbReference type="ARBA" id="ARBA00023065"/>
    </source>
</evidence>
<dbReference type="EMBL" id="BMJS01000002">
    <property type="protein sequence ID" value="GGF89436.1"/>
    <property type="molecule type" value="Genomic_DNA"/>
</dbReference>
<comment type="function">
    <text evidence="12">Fluoride-specific ion channel. Important for reducing fluoride concentration in the cell, thus reducing its toxicity.</text>
</comment>
<keyword evidence="2 12" id="KW-1003">Cell membrane</keyword>
<keyword evidence="3" id="KW-0997">Cell inner membrane</keyword>
<evidence type="ECO:0000256" key="10">
    <source>
        <dbReference type="ARBA" id="ARBA00035120"/>
    </source>
</evidence>
<feature type="binding site" evidence="12">
    <location>
        <position position="79"/>
    </location>
    <ligand>
        <name>Na(+)</name>
        <dbReference type="ChEBI" id="CHEBI:29101"/>
        <note>structural</note>
    </ligand>
</feature>
<keyword evidence="12" id="KW-0813">Transport</keyword>
<proteinExistence type="inferred from homology"/>
<dbReference type="GO" id="GO:0005886">
    <property type="term" value="C:plasma membrane"/>
    <property type="evidence" value="ECO:0007669"/>
    <property type="project" value="UniProtKB-SubCell"/>
</dbReference>
<reference evidence="13" key="1">
    <citation type="journal article" date="2014" name="Int. J. Syst. Evol. Microbiol.">
        <title>Complete genome sequence of Corynebacterium casei LMG S-19264T (=DSM 44701T), isolated from a smear-ripened cheese.</title>
        <authorList>
            <consortium name="US DOE Joint Genome Institute (JGI-PGF)"/>
            <person name="Walter F."/>
            <person name="Albersmeier A."/>
            <person name="Kalinowski J."/>
            <person name="Ruckert C."/>
        </authorList>
    </citation>
    <scope>NUCLEOTIDE SEQUENCE</scope>
    <source>
        <strain evidence="13">CGMCC 1.15758</strain>
    </source>
</reference>
<evidence type="ECO:0000256" key="9">
    <source>
        <dbReference type="ARBA" id="ARBA00023303"/>
    </source>
</evidence>
<sequence length="128" mass="14100">MLTLLLVGLGGGLGSISRFGLSEFIYKVFGKSFPHGILIVNILGCLLIGALAAFFQKERLLEHFLTPHFRALLITGFLGGFTTFSSFSLDALTLLQKGEWSKAIIYIMLSVLISMIAVFVGFYLVEKY</sequence>
<evidence type="ECO:0000256" key="11">
    <source>
        <dbReference type="ARBA" id="ARBA00035585"/>
    </source>
</evidence>
<protein>
    <recommendedName>
        <fullName evidence="12">Fluoride-specific ion channel FluC</fullName>
    </recommendedName>
</protein>
<keyword evidence="7 12" id="KW-0406">Ion transport</keyword>
<evidence type="ECO:0000256" key="4">
    <source>
        <dbReference type="ARBA" id="ARBA00022692"/>
    </source>
</evidence>
<feature type="transmembrane region" description="Helical" evidence="12">
    <location>
        <begin position="104"/>
        <end position="125"/>
    </location>
</feature>